<evidence type="ECO:0000313" key="1">
    <source>
        <dbReference type="EMBL" id="WAJ29049.1"/>
    </source>
</evidence>
<reference evidence="1" key="1">
    <citation type="submission" date="2022-11" db="EMBL/GenBank/DDBJ databases">
        <title>beta-Carotene-producing bacterium, Jeongeuplla avenae sp. nov., alleviates the salt stress of Arabidopsis seedlings.</title>
        <authorList>
            <person name="Jiang L."/>
            <person name="Lee J."/>
        </authorList>
    </citation>
    <scope>NUCLEOTIDE SEQUENCE</scope>
    <source>
        <strain evidence="1">DY_R2A_6</strain>
    </source>
</reference>
<evidence type="ECO:0000313" key="2">
    <source>
        <dbReference type="Proteomes" id="UP001163223"/>
    </source>
</evidence>
<sequence length="544" mass="58289">MTRIAAAGGAEPKRSALERLADRILLLEGWRRALVAFLAGALAVLGLAPFNLPLVGFVSFPLLVWLLDGAAGDPHRGALGRLGPAFFTGWFFGFGYFVAGLWWLAAAVLVGGDAFLWAIPFAVFGLPALLAIYFGLAAILARLLWSDGPLRIFALAFAFALAEFGRARLLTGFPWNEIGAMAAPVPLAMQSLAFVGVHGLTLGALVVFAAPAVLADRRGRWPVLCLAALLLAAHLGTGAWRLSGASEDDVPGLTLRVVQPNIQQSMKWDEAAAEANFQRLLDLTRAPAPEIGRMLVVWPETAFPFLLTERPDAVEKLAETLQPGQTLVAGAVRIEDLPNNDYLAYNSVYVIDETGEIRDARDKLHLVPFGEYLPFQELLESWGVNQLTNMPGGFSAGAARRPVPIDGAPSFLPLICYEIIFPEEIAAGEGADRAGFIVNVTNDAWYGNTPGPYQHLRQSEMTAVALGLPLVRSANTGISVVTDAVGRLRDGLALGSTGTIDTPLPVAAPETVYARWRDLPFLAGLALAALAALGGRLRERPRRH</sequence>
<dbReference type="EMBL" id="CP113520">
    <property type="protein sequence ID" value="WAJ29049.1"/>
    <property type="molecule type" value="Genomic_DNA"/>
</dbReference>
<accession>A0ACD4NQ85</accession>
<keyword evidence="2" id="KW-1185">Reference proteome</keyword>
<proteinExistence type="predicted"/>
<organism evidence="1 2">
    <name type="scientific">Antarcticirhabdus aurantiaca</name>
    <dbReference type="NCBI Taxonomy" id="2606717"/>
    <lineage>
        <taxon>Bacteria</taxon>
        <taxon>Pseudomonadati</taxon>
        <taxon>Pseudomonadota</taxon>
        <taxon>Alphaproteobacteria</taxon>
        <taxon>Hyphomicrobiales</taxon>
        <taxon>Aurantimonadaceae</taxon>
        <taxon>Antarcticirhabdus</taxon>
    </lineage>
</organism>
<gene>
    <name evidence="1" type="primary">lnt</name>
    <name evidence="1" type="ORF">OXU80_02020</name>
</gene>
<name>A0ACD4NQ85_9HYPH</name>
<dbReference type="Proteomes" id="UP001163223">
    <property type="component" value="Chromosome"/>
</dbReference>
<protein>
    <submittedName>
        <fullName evidence="1">Apolipoprotein N-acyltransferase</fullName>
    </submittedName>
</protein>